<evidence type="ECO:0000256" key="4">
    <source>
        <dbReference type="ARBA" id="ARBA00023136"/>
    </source>
</evidence>
<dbReference type="InterPro" id="IPR023408">
    <property type="entry name" value="MscS_beta-dom_sf"/>
</dbReference>
<proteinExistence type="predicted"/>
<dbReference type="RefSeq" id="WP_111230377.1">
    <property type="nucleotide sequence ID" value="NZ_NBIU01000029.1"/>
</dbReference>
<reference evidence="9 10" key="1">
    <citation type="submission" date="2017-03" db="EMBL/GenBank/DDBJ databases">
        <title>Genomic and clinical evidence uncovers the enterohepatic species Helicobacter valdiviensis as a potential human intestinal pathogen.</title>
        <authorList>
            <person name="Fresia P."/>
            <person name="Jara R."/>
            <person name="Sierra R."/>
            <person name="Ferres I."/>
            <person name="Greif G."/>
            <person name="Iraola G."/>
            <person name="Collado L."/>
        </authorList>
    </citation>
    <scope>NUCLEOTIDE SEQUENCE [LARGE SCALE GENOMIC DNA]</scope>
    <source>
        <strain evidence="9 10">WBE14</strain>
    </source>
</reference>
<feature type="transmembrane region" description="Helical" evidence="6">
    <location>
        <begin position="295"/>
        <end position="313"/>
    </location>
</feature>
<evidence type="ECO:0000256" key="2">
    <source>
        <dbReference type="ARBA" id="ARBA00022692"/>
    </source>
</evidence>
<keyword evidence="3 6" id="KW-1133">Transmembrane helix</keyword>
<gene>
    <name evidence="9" type="ORF">B6S12_08505</name>
</gene>
<dbReference type="InterPro" id="IPR006685">
    <property type="entry name" value="MscS_channel_2nd"/>
</dbReference>
<comment type="subcellular location">
    <subcellularLocation>
        <location evidence="1">Membrane</location>
    </subcellularLocation>
</comment>
<keyword evidence="5" id="KW-0175">Coiled coil</keyword>
<protein>
    <recommendedName>
        <fullName evidence="11">Mechanosensitive ion channel family protein</fullName>
    </recommendedName>
</protein>
<dbReference type="InterPro" id="IPR049142">
    <property type="entry name" value="MS_channel_1st"/>
</dbReference>
<name>A0A2W6MSL0_9HELI</name>
<dbReference type="Pfam" id="PF00924">
    <property type="entry name" value="MS_channel_2nd"/>
    <property type="match status" value="1"/>
</dbReference>
<feature type="transmembrane region" description="Helical" evidence="6">
    <location>
        <begin position="255"/>
        <end position="275"/>
    </location>
</feature>
<organism evidence="9 10">
    <name type="scientific">Helicobacter valdiviensis</name>
    <dbReference type="NCBI Taxonomy" id="1458358"/>
    <lineage>
        <taxon>Bacteria</taxon>
        <taxon>Pseudomonadati</taxon>
        <taxon>Campylobacterota</taxon>
        <taxon>Epsilonproteobacteria</taxon>
        <taxon>Campylobacterales</taxon>
        <taxon>Helicobacteraceae</taxon>
        <taxon>Helicobacter</taxon>
    </lineage>
</organism>
<feature type="coiled-coil region" evidence="5">
    <location>
        <begin position="144"/>
        <end position="178"/>
    </location>
</feature>
<dbReference type="PANTHER" id="PTHR30566:SF5">
    <property type="entry name" value="MECHANOSENSITIVE ION CHANNEL PROTEIN 1, MITOCHONDRIAL-RELATED"/>
    <property type="match status" value="1"/>
</dbReference>
<dbReference type="Gene3D" id="2.30.30.60">
    <property type="match status" value="1"/>
</dbReference>
<dbReference type="OrthoDB" id="5337452at2"/>
<dbReference type="Proteomes" id="UP000249746">
    <property type="component" value="Unassembled WGS sequence"/>
</dbReference>
<comment type="caution">
    <text evidence="9">The sequence shown here is derived from an EMBL/GenBank/DDBJ whole genome shotgun (WGS) entry which is preliminary data.</text>
</comment>
<dbReference type="EMBL" id="NBIU01000029">
    <property type="protein sequence ID" value="PZT47544.1"/>
    <property type="molecule type" value="Genomic_DNA"/>
</dbReference>
<evidence type="ECO:0000256" key="1">
    <source>
        <dbReference type="ARBA" id="ARBA00004370"/>
    </source>
</evidence>
<dbReference type="GO" id="GO:0016020">
    <property type="term" value="C:membrane"/>
    <property type="evidence" value="ECO:0007669"/>
    <property type="project" value="UniProtKB-SubCell"/>
</dbReference>
<evidence type="ECO:0000313" key="9">
    <source>
        <dbReference type="EMBL" id="PZT47544.1"/>
    </source>
</evidence>
<evidence type="ECO:0000259" key="8">
    <source>
        <dbReference type="Pfam" id="PF21088"/>
    </source>
</evidence>
<evidence type="ECO:0000256" key="5">
    <source>
        <dbReference type="SAM" id="Coils"/>
    </source>
</evidence>
<evidence type="ECO:0000313" key="10">
    <source>
        <dbReference type="Proteomes" id="UP000249746"/>
    </source>
</evidence>
<feature type="transmembrane region" description="Helical" evidence="6">
    <location>
        <begin position="337"/>
        <end position="355"/>
    </location>
</feature>
<dbReference type="GO" id="GO:0008381">
    <property type="term" value="F:mechanosensitive monoatomic ion channel activity"/>
    <property type="evidence" value="ECO:0007669"/>
    <property type="project" value="UniProtKB-ARBA"/>
</dbReference>
<dbReference type="InterPro" id="IPR010920">
    <property type="entry name" value="LSM_dom_sf"/>
</dbReference>
<feature type="domain" description="Mechanosensitive ion channel transmembrane helices 2/3" evidence="8">
    <location>
        <begin position="294"/>
        <end position="335"/>
    </location>
</feature>
<evidence type="ECO:0000256" key="6">
    <source>
        <dbReference type="SAM" id="Phobius"/>
    </source>
</evidence>
<keyword evidence="10" id="KW-1185">Reference proteome</keyword>
<dbReference type="Pfam" id="PF21088">
    <property type="entry name" value="MS_channel_1st"/>
    <property type="match status" value="1"/>
</dbReference>
<dbReference type="SUPFAM" id="SSF50182">
    <property type="entry name" value="Sm-like ribonucleoproteins"/>
    <property type="match status" value="1"/>
</dbReference>
<sequence length="552" mass="63554">MKFFIKFLAFSFIFLGLLKAEVFSNDLKQIKLLDEKISKINLFLNNPNNVWMKKYSNYVAYKQIIYSLNKTQNEITQLENRHLNIEEQNHLSNLQRNLNTLKRQRELLSPYKDAPFSELIQPHDLKDIPSVTNPILIIQAFSYIKLINQEQERLERNFADLENNLKQLKDKDTLLKELLIFYTNAEYTQKISQICTKDYCLFNKEADIRLAIKENILALEELQSAKNIFNTTLEIFTKNRDENISNLKEQIKNQIIKGAYIGFSILFLFVFALFVKIGVKKYIHDNERIYTTNKIINFLNITLVILILLFAYLDNVTYLVTVLGFASAGLAIAMKDWFMSLLGWIVIVVGGAVHVGDRIKVIKEGATYLGDVLDISILRITMYEDITLTSYMENRRAGRIVFIPNNFIFTTMFSNYSHGGLKTVWDGIDFTITFQSDHAKACHIARECAKKYAKGYTESTKKQFNKMRDKFSLKNTNVEPRVFSLLEPNGIRISVWYLTNAYATLALRSSISAEIIDAILKEPNITIAYPSTTVYSGGDILPKTDGIIPPIS</sequence>
<evidence type="ECO:0000259" key="7">
    <source>
        <dbReference type="Pfam" id="PF00924"/>
    </source>
</evidence>
<keyword evidence="2 6" id="KW-0812">Transmembrane</keyword>
<feature type="coiled-coil region" evidence="5">
    <location>
        <begin position="61"/>
        <end position="104"/>
    </location>
</feature>
<accession>A0A2W6MSL0</accession>
<evidence type="ECO:0000256" key="3">
    <source>
        <dbReference type="ARBA" id="ARBA00022989"/>
    </source>
</evidence>
<keyword evidence="4 6" id="KW-0472">Membrane</keyword>
<evidence type="ECO:0008006" key="11">
    <source>
        <dbReference type="Google" id="ProtNLM"/>
    </source>
</evidence>
<dbReference type="PANTHER" id="PTHR30566">
    <property type="entry name" value="YNAI-RELATED MECHANOSENSITIVE ION CHANNEL"/>
    <property type="match status" value="1"/>
</dbReference>
<dbReference type="AlphaFoldDB" id="A0A2W6MSL0"/>
<feature type="domain" description="Mechanosensitive ion channel MscS" evidence="7">
    <location>
        <begin position="337"/>
        <end position="418"/>
    </location>
</feature>